<name>A0A7W7ZS52_9BACT</name>
<evidence type="ECO:0008006" key="3">
    <source>
        <dbReference type="Google" id="ProtNLM"/>
    </source>
</evidence>
<dbReference type="Proteomes" id="UP000584867">
    <property type="component" value="Unassembled WGS sequence"/>
</dbReference>
<sequence length="383" mass="43256">MQAQSKVSTNWKQPLATAAFTTGVSLHSHTSCSEETLGFIHKMGVALPGMGSVLSFYEKRASERYSVKLDFDRANWRPPLQPRMAYDLEAKQIQRLGLYPLVSITDHDTLEGTLLLRAVPSSRHIPMSVEWSAPYGQTVFHLGIHNLPSGTGTEWMSRLEAYTAAPNDAKLVEMLRELHEQPHVLIVFNHPLWDLHKVGPAHVTEARRFMAEVRGCIHALELNGLRHAQENREVGRMARELGYLLISGGDRHGLEPNANINLTTATNFNDFVEEIRVERRSHVHFMDQYQERWEQRILQSTLNAVTDFPQFLPGWQKWDDRVFHPDANGEMRQLSQLWVGGAPPAAITNAIKLVRLFGKRGVSAPLSLAFPGVNDLRQGLELV</sequence>
<evidence type="ECO:0000313" key="1">
    <source>
        <dbReference type="EMBL" id="MBB5065139.1"/>
    </source>
</evidence>
<dbReference type="InterPro" id="IPR016195">
    <property type="entry name" value="Pol/histidinol_Pase-like"/>
</dbReference>
<evidence type="ECO:0000313" key="2">
    <source>
        <dbReference type="Proteomes" id="UP000584867"/>
    </source>
</evidence>
<proteinExistence type="predicted"/>
<dbReference type="RefSeq" id="WP_184257581.1">
    <property type="nucleotide sequence ID" value="NZ_JACHIO010000014.1"/>
</dbReference>
<dbReference type="EMBL" id="JACHIO010000014">
    <property type="protein sequence ID" value="MBB5065139.1"/>
    <property type="molecule type" value="Genomic_DNA"/>
</dbReference>
<comment type="caution">
    <text evidence="1">The sequence shown here is derived from an EMBL/GenBank/DDBJ whole genome shotgun (WGS) entry which is preliminary data.</text>
</comment>
<dbReference type="Gene3D" id="3.20.20.140">
    <property type="entry name" value="Metal-dependent hydrolases"/>
    <property type="match status" value="1"/>
</dbReference>
<accession>A0A7W7ZS52</accession>
<dbReference type="SUPFAM" id="SSF89550">
    <property type="entry name" value="PHP domain-like"/>
    <property type="match status" value="1"/>
</dbReference>
<reference evidence="1 2" key="1">
    <citation type="submission" date="2020-08" db="EMBL/GenBank/DDBJ databases">
        <title>Genomic Encyclopedia of Type Strains, Phase IV (KMG-V): Genome sequencing to study the core and pangenomes of soil and plant-associated prokaryotes.</title>
        <authorList>
            <person name="Whitman W."/>
        </authorList>
    </citation>
    <scope>NUCLEOTIDE SEQUENCE [LARGE SCALE GENOMIC DNA]</scope>
    <source>
        <strain evidence="1 2">X5P3</strain>
    </source>
</reference>
<protein>
    <recommendedName>
        <fullName evidence="3">PHP domain protein</fullName>
    </recommendedName>
</protein>
<gene>
    <name evidence="1" type="ORF">HDF15_003502</name>
</gene>
<dbReference type="AlphaFoldDB" id="A0A7W7ZS52"/>
<organism evidence="1 2">
    <name type="scientific">Granulicella mallensis</name>
    <dbReference type="NCBI Taxonomy" id="940614"/>
    <lineage>
        <taxon>Bacteria</taxon>
        <taxon>Pseudomonadati</taxon>
        <taxon>Acidobacteriota</taxon>
        <taxon>Terriglobia</taxon>
        <taxon>Terriglobales</taxon>
        <taxon>Acidobacteriaceae</taxon>
        <taxon>Granulicella</taxon>
    </lineage>
</organism>